<dbReference type="PANTHER" id="PTHR43581">
    <property type="entry name" value="ATP/GTP PHOSPHATASE"/>
    <property type="match status" value="1"/>
</dbReference>
<feature type="domain" description="Rad50/SbcC-type AAA" evidence="2">
    <location>
        <begin position="16"/>
        <end position="46"/>
    </location>
</feature>
<dbReference type="InterPro" id="IPR038729">
    <property type="entry name" value="Rad50/SbcC_AAA"/>
</dbReference>
<dbReference type="EMBL" id="FXZE01000002">
    <property type="protein sequence ID" value="SMX70097.1"/>
    <property type="molecule type" value="Genomic_DNA"/>
</dbReference>
<dbReference type="InterPro" id="IPR027417">
    <property type="entry name" value="P-loop_NTPase"/>
</dbReference>
<dbReference type="PANTHER" id="PTHR43581:SF2">
    <property type="entry name" value="EXCINUCLEASE ATPASE SUBUNIT"/>
    <property type="match status" value="1"/>
</dbReference>
<organism evidence="3 4">
    <name type="scientific">Brevibacterium antiquum</name>
    <dbReference type="NCBI Taxonomy" id="234835"/>
    <lineage>
        <taxon>Bacteria</taxon>
        <taxon>Bacillati</taxon>
        <taxon>Actinomycetota</taxon>
        <taxon>Actinomycetes</taxon>
        <taxon>Micrococcales</taxon>
        <taxon>Brevibacteriaceae</taxon>
        <taxon>Brevibacterium</taxon>
    </lineage>
</organism>
<sequence>MRLVSARVRGAGRLLDTTIKLDQKLVAIVGPNEAGKTTLLRSLAYVDASDALGPAQRSRASTGIADSTPVVSLRYRVSDEDRKELEDLELEDTPIEFFVSRRADGDGPNFTVKPAPRKSEAQLKQLAADLGESLSAISVLEPLPIEMAEEDEIPEPPDGSPLLDELRLLRQDLDTHLANPLGEREPIDALRERADKDVEVLSAFAETDVLQRLLLSLGAWVDREDPTERTEKALWNLTPDVVMFTEADRTLASAYTLDDALLGDVPTALANLARLAGLDLNALTQAVQTGQVSRRDTIKNKANITLGNYFKNAWQQSDLKVELNVENKLLRIGIVEDGVHASVFDERSAGLRMFVALNSFLAARNSGRATILLIDEAETRLHIDAQADLVQMFAKQDKADKIIYTTHSPGCLPADLGVGIRAVVPDSDETSHVENSFWRQEGGGFTSLMFAMGASAAAFTPARCAVIAEGATDMILLPTLMRAAIGQDSLPYQVAPGLSEMPKDSYPELDFQAARVAFLVDGDGGGQRLAETIGRAIPGDRIVALDVHGIENTLDSDLYLHTFTALLRDVNAGVTIGEPPSLPDATAAPWSTTLEAWAASQGWRAPTKQEIANHLIELDEVALRPQGILALKQAHAALLTALGITP</sequence>
<keyword evidence="4" id="KW-1185">Reference proteome</keyword>
<accession>A0A2H1I4G4</accession>
<evidence type="ECO:0000259" key="2">
    <source>
        <dbReference type="Pfam" id="PF13476"/>
    </source>
</evidence>
<dbReference type="RefSeq" id="WP_025388058.1">
    <property type="nucleotide sequence ID" value="NZ_FXZE01000002.1"/>
</dbReference>
<dbReference type="InterPro" id="IPR041685">
    <property type="entry name" value="AAA_GajA/Old/RecF-like"/>
</dbReference>
<reference evidence="4" key="1">
    <citation type="submission" date="2017-03" db="EMBL/GenBank/DDBJ databases">
        <authorList>
            <person name="Monnet C."/>
        </authorList>
    </citation>
    <scope>NUCLEOTIDE SEQUENCE [LARGE SCALE GENOMIC DNA]</scope>
    <source>
        <strain evidence="4">P10</strain>
    </source>
</reference>
<gene>
    <name evidence="3" type="ORF">BANT10_00565</name>
</gene>
<dbReference type="Proteomes" id="UP000234342">
    <property type="component" value="Unassembled WGS sequence"/>
</dbReference>
<protein>
    <submittedName>
        <fullName evidence="3">AAA domain-containing protein</fullName>
    </submittedName>
</protein>
<dbReference type="Pfam" id="PF13175">
    <property type="entry name" value="AAA_15"/>
    <property type="match status" value="1"/>
</dbReference>
<dbReference type="Pfam" id="PF13476">
    <property type="entry name" value="AAA_23"/>
    <property type="match status" value="1"/>
</dbReference>
<dbReference type="GeneID" id="82878402"/>
<dbReference type="GO" id="GO:0016887">
    <property type="term" value="F:ATP hydrolysis activity"/>
    <property type="evidence" value="ECO:0007669"/>
    <property type="project" value="InterPro"/>
</dbReference>
<name>A0A2H1I4G4_9MICO</name>
<dbReference type="AlphaFoldDB" id="A0A2H1I4G4"/>
<dbReference type="InterPro" id="IPR051396">
    <property type="entry name" value="Bact_Antivir_Def_Nuclease"/>
</dbReference>
<evidence type="ECO:0000313" key="3">
    <source>
        <dbReference type="EMBL" id="SMX70097.1"/>
    </source>
</evidence>
<dbReference type="GO" id="GO:0006302">
    <property type="term" value="P:double-strand break repair"/>
    <property type="evidence" value="ECO:0007669"/>
    <property type="project" value="InterPro"/>
</dbReference>
<dbReference type="Gene3D" id="3.40.50.300">
    <property type="entry name" value="P-loop containing nucleotide triphosphate hydrolases"/>
    <property type="match status" value="2"/>
</dbReference>
<proteinExistence type="predicted"/>
<dbReference type="SUPFAM" id="SSF52540">
    <property type="entry name" value="P-loop containing nucleoside triphosphate hydrolases"/>
    <property type="match status" value="1"/>
</dbReference>
<dbReference type="GO" id="GO:0005524">
    <property type="term" value="F:ATP binding"/>
    <property type="evidence" value="ECO:0007669"/>
    <property type="project" value="InterPro"/>
</dbReference>
<evidence type="ECO:0000259" key="1">
    <source>
        <dbReference type="Pfam" id="PF13175"/>
    </source>
</evidence>
<evidence type="ECO:0000313" key="4">
    <source>
        <dbReference type="Proteomes" id="UP000234342"/>
    </source>
</evidence>
<feature type="domain" description="Endonuclease GajA/Old nuclease/RecF-like AAA" evidence="1">
    <location>
        <begin position="345"/>
        <end position="411"/>
    </location>
</feature>